<dbReference type="Proteomes" id="UP000198461">
    <property type="component" value="Unassembled WGS sequence"/>
</dbReference>
<reference evidence="3 4" key="1">
    <citation type="submission" date="2016-11" db="EMBL/GenBank/DDBJ databases">
        <authorList>
            <person name="Jaros S."/>
            <person name="Januszkiewicz K."/>
            <person name="Wedrychowicz H."/>
        </authorList>
    </citation>
    <scope>NUCLEOTIDE SEQUENCE [LARGE SCALE GENOMIC DNA]</scope>
    <source>
        <strain evidence="3 4">DSM 17737</strain>
    </source>
</reference>
<feature type="region of interest" description="Disordered" evidence="1">
    <location>
        <begin position="1356"/>
        <end position="1456"/>
    </location>
</feature>
<feature type="non-terminal residue" evidence="3">
    <location>
        <position position="1"/>
    </location>
</feature>
<evidence type="ECO:0000256" key="1">
    <source>
        <dbReference type="SAM" id="MobiDB-lite"/>
    </source>
</evidence>
<feature type="region of interest" description="Disordered" evidence="1">
    <location>
        <begin position="504"/>
        <end position="523"/>
    </location>
</feature>
<keyword evidence="4" id="KW-1185">Reference proteome</keyword>
<gene>
    <name evidence="3" type="ORF">SAMN05443662_0001</name>
</gene>
<dbReference type="Gene3D" id="2.60.40.3440">
    <property type="match status" value="1"/>
</dbReference>
<evidence type="ECO:0000313" key="4">
    <source>
        <dbReference type="Proteomes" id="UP000198461"/>
    </source>
</evidence>
<feature type="domain" description="Cadherin-like" evidence="2">
    <location>
        <begin position="28"/>
        <end position="121"/>
    </location>
</feature>
<dbReference type="Pfam" id="PF17963">
    <property type="entry name" value="Big_9"/>
    <property type="match status" value="2"/>
</dbReference>
<evidence type="ECO:0000313" key="3">
    <source>
        <dbReference type="EMBL" id="SIN68003.1"/>
    </source>
</evidence>
<evidence type="ECO:0000259" key="2">
    <source>
        <dbReference type="Pfam" id="PF17892"/>
    </source>
</evidence>
<proteinExistence type="predicted"/>
<dbReference type="NCBIfam" id="TIGR01965">
    <property type="entry name" value="VCBS_repeat"/>
    <property type="match status" value="1"/>
</dbReference>
<dbReference type="EMBL" id="FSRE01000001">
    <property type="protein sequence ID" value="SIN68003.1"/>
    <property type="molecule type" value="Genomic_DNA"/>
</dbReference>
<dbReference type="InterPro" id="IPR011049">
    <property type="entry name" value="Serralysin-like_metalloprot_C"/>
</dbReference>
<dbReference type="OrthoDB" id="5902819at2"/>
<feature type="compositionally biased region" description="Low complexity" evidence="1">
    <location>
        <begin position="1378"/>
        <end position="1448"/>
    </location>
</feature>
<accession>A0A1N6DBD1</accession>
<protein>
    <submittedName>
        <fullName evidence="3">VCBS repeat-containing protein</fullName>
    </submittedName>
</protein>
<feature type="region of interest" description="Disordered" evidence="1">
    <location>
        <begin position="198"/>
        <end position="218"/>
    </location>
</feature>
<name>A0A1N6DBD1_9GAMM</name>
<dbReference type="InterPro" id="IPR041690">
    <property type="entry name" value="Cadherin_5"/>
</dbReference>
<sequence>PDSFTYTVSDGNGGTATATVNLTVNPQNDPPVAVDDSFSTDEDVALTISAADLLSNDSDIDGDTLTITGFTQPSNGTVVDNGDGTFTYTPNGDYNGPDSFTYTVSDGNGGTATATVNLTVNPQNDPPEANNDPDQGAGYFVELGNISTSDAHFTSQGYTWTGDEHGKADWTNLDSAGQQVVIKAYNADGTEGAVTADDDEVQSLPSGSSPLVDSDPNDDYELGVDGSPRGTTGWPTQQIEYDSTTGQSEAIQIQFNGNLNQAHLELGHLIGNEQGGEVAHWYAMLDGQVVAEGDVQGAGGANVTTPLDINTGNKVFNEIRLEAREYADGSGSSTDSSDYFIQSLYGSGPAEANGPYVVYEGDTLDTAADLNDSIHGVLYNDSDPDGDAISVIEVNGQPLSFDNNGNATVTLTYGTLTINQNGQFSYTATADLDPGEVVQENFTYTIQDQYGNTLNLPGNEGANVASDGDSVATATITVIGRGNASTLRGEDDAATATEEGREYIASEDESDDGQAAQGNVLSNDSGTDLKVTAVTYDGQTYSVPGDGSDLTITTQYGSLAINNTGAYTFTVNETGADSLNVGDQQVVPFTYTVEDSNGDTASAGLSITVEGRDDAPQIVSVSENDQPYHQVDGLLDTDHDGAPDTLTPDMLINQNNPDLLFNEDNGNIRIDMGNGNSSMAVNYWGGTAGYLNVIGFYEKDENGNIVDTKIIHSDNDPGFDYYSNPINLGTLNNLSHEVGFFIIPNGYSDRNADIKNAIDNGWQPQIDPSTGKITFVNPNDSSQTIEASKVYYTDNNLSTDGRDHAIIGVNDDGSLTIGFEDLPENRTDQDYDDVVLTINACQTLSEGNHIFSDVDLQDVDNQNLQSATMTITNAQPEDTVTADNLPAGVTLTSNYSNGALQVTLSGSASVEDYEAALQALTFESSSADRTPRDIELQVFDGTKHSNVAAFTLDIGGCTLNTYDNYPDDNTAPETTDDDVITCEDNAYTLTLNDFGQFSDADGDQLVAVKIESLPTNGQLLLNDQAVTAGTEISAADIQAGKLVFNPANNTDADSSFQFSVSDGSDWSSAHTVTLNVKAVADTPNVNIDVTPLQGVDTIDINNVTTQGQGFTVRAFHQDGTPADISIVSGTDHDGFGVQGLPQSENNGPNPGADVELSHDATDNTSEKIEVNFDRPVHSIAVELAWIHSVNNNGDGDGEHAQIDFYREEQLVGSIDHYDPNQTDTVDGPYAFAPANGEAFDTVVFSAPYTGDDYLIHSIQVDPGYQVYKVDLSAAVTDTDGSEHLTSVTISNIPDGALLLDGQGNPVTVNNGTAIVPIDQNAQSLQDNWMLKVPDGAGDFSLTLTAVSSEGATGEDVCDLHQDASNDDSEQVTVTNDYGSQDQGSQDQGSQDQGSQDQGSQDQGSQDQGSQDQGSQDQGSQDQGSQDQGSQDQGSQDQGSQDQGSQDQSTNRLQPPTITVSMDEATVTTGGASGDGAPHWDVSFSVDTPHAPQTPDITGAQEAGNAPAGYQILSGTSDADVIEAGNGWEEVKLSGGNDQLRIGDGDTGYVKLDAGGGDDRVQAGKDWAKIDMGSGADNLIAAEGGKEVYLGGGNDRAQLGDAGQGYAKIDAGEGDDHVEAGAGFDEVDMGDGADTLQLADGATSVKLGSGNDQARIGDAGQGYAKIDASGGDDRIIAGAGFDEVDMGDGADKLQLADGATSVKLGDGNDQASIGDAGQGYAKVDAGDGDDTVIAGNDFSEVKLGDGADRLDIGTPSTGWSKIDAGGGHDTLIVDHGWKGIKGGGGEDTLYFKGHAQDYTVTQVGNKYQVVHKATGETTVVKEVEHIGFTDQGTPQSEAAYPVRINAAMQGDTDHGMLSIHITGLPSGAQLTLADADVQHYSLSQTGDEWVLTSNDSQATQIDAQLNLSVPADTAPFVLTAQAIVTAGNDHVISQYVMEVDPQATGAPQGQASEYWLESDENGVEIYHVDDKNDDGQVDLRGEGFDAAADVLDLSEVLDIGQSDTLDQYLQLNPEDADNDGQNDATAVEVDKDGDGTTDVTVLIDSVTDELTIQVDDNKVDFTDN</sequence>
<dbReference type="NCBIfam" id="NF012211">
    <property type="entry name" value="tand_rpt_95"/>
    <property type="match status" value="2"/>
</dbReference>
<dbReference type="Gene3D" id="2.160.20.160">
    <property type="match status" value="1"/>
</dbReference>
<dbReference type="InterPro" id="IPR010221">
    <property type="entry name" value="VCBS_dom"/>
</dbReference>
<organism evidence="3 4">
    <name type="scientific">Sulfurivirga caldicuralii</name>
    <dbReference type="NCBI Taxonomy" id="364032"/>
    <lineage>
        <taxon>Bacteria</taxon>
        <taxon>Pseudomonadati</taxon>
        <taxon>Pseudomonadota</taxon>
        <taxon>Gammaproteobacteria</taxon>
        <taxon>Thiotrichales</taxon>
        <taxon>Piscirickettsiaceae</taxon>
        <taxon>Sulfurivirga</taxon>
    </lineage>
</organism>
<dbReference type="SUPFAM" id="SSF51120">
    <property type="entry name" value="beta-Roll"/>
    <property type="match status" value="2"/>
</dbReference>
<dbReference type="Pfam" id="PF16184">
    <property type="entry name" value="Cadherin_3"/>
    <property type="match status" value="1"/>
</dbReference>
<dbReference type="Pfam" id="PF17892">
    <property type="entry name" value="Cadherin_5"/>
    <property type="match status" value="1"/>
</dbReference>
<dbReference type="STRING" id="364032.SAMN05443662_0001"/>